<feature type="compositionally biased region" description="Polar residues" evidence="2">
    <location>
        <begin position="9"/>
        <end position="18"/>
    </location>
</feature>
<feature type="compositionally biased region" description="Polar residues" evidence="2">
    <location>
        <begin position="354"/>
        <end position="374"/>
    </location>
</feature>
<feature type="compositionally biased region" description="Polar residues" evidence="2">
    <location>
        <begin position="216"/>
        <end position="226"/>
    </location>
</feature>
<dbReference type="Proteomes" id="UP000748756">
    <property type="component" value="Unassembled WGS sequence"/>
</dbReference>
<protein>
    <submittedName>
        <fullName evidence="3">Uncharacterized protein</fullName>
    </submittedName>
</protein>
<feature type="compositionally biased region" description="Polar residues" evidence="2">
    <location>
        <begin position="470"/>
        <end position="506"/>
    </location>
</feature>
<dbReference type="AlphaFoldDB" id="A0A9P5VEX2"/>
<evidence type="ECO:0000256" key="1">
    <source>
        <dbReference type="SAM" id="Coils"/>
    </source>
</evidence>
<reference evidence="3" key="1">
    <citation type="journal article" date="2020" name="Fungal Divers.">
        <title>Resolving the Mortierellaceae phylogeny through synthesis of multi-gene phylogenetics and phylogenomics.</title>
        <authorList>
            <person name="Vandepol N."/>
            <person name="Liber J."/>
            <person name="Desiro A."/>
            <person name="Na H."/>
            <person name="Kennedy M."/>
            <person name="Barry K."/>
            <person name="Grigoriev I.V."/>
            <person name="Miller A.N."/>
            <person name="O'Donnell K."/>
            <person name="Stajich J.E."/>
            <person name="Bonito G."/>
        </authorList>
    </citation>
    <scope>NUCLEOTIDE SEQUENCE</scope>
    <source>
        <strain evidence="3">NRRL 6426</strain>
    </source>
</reference>
<sequence>MADHHPDHSSQTYSVQRHSQLHTQFRQQQHQQQQQQQQQPHHLQVPQTHRIYHQDNHQGPYSAGVIEDRRAFPMFRGSGSSSNASNNNNSSSGRIFAQPSSSSSSRGSLSTTSRTLTISDILERFSASPEEFVMTVLNAKAKEDELKAEEERYKTEVLKLQSRKLDISLAMEKRQKSPPAGRSYASSTAESSISMHAPPAGNFHHGYSTYPAPAQPSMQVDNTRSHYSGKGHQDAQEQAPQQQQQHKTSHDHADVPSAPPSRPAPPRIDTAARQGSSRQQHQPALHQQQVIPQQQHPHQLKKQQQQQHIQRHLQQQQSASNSQRIPPSPSTQSPVSSKPSASTSGRHHILHPFRSSSAQSSPVTNVDMQSQIPQPLSPDEYASPTSATPSGSGLKRKSINHDEVMDAIRAKVLRNAAGQSQQQKEQREKPHRKASGDLSGRRKPHPLNSSINSSINSSNTGSSPDRSKRPTTTATVIAAKNVSSTSERAAPNTDNDTAAMSPTDRPSPSRKDDFVSNHGHQVVKKEDADETLLSPHPMTRSPPASMSPPSSASRSNSSSPRMESGKYDYQRQYQRQGERQSRNEPLLGPSERERARLESISYAEDERRSRYNMDRSRAERPSEVGDTLCPRTESREE</sequence>
<feature type="region of interest" description="Disordered" evidence="2">
    <location>
        <begin position="73"/>
        <end position="113"/>
    </location>
</feature>
<accession>A0A9P5VEX2</accession>
<name>A0A9P5VEX2_9FUNG</name>
<feature type="compositionally biased region" description="Pro residues" evidence="2">
    <location>
        <begin position="257"/>
        <end position="266"/>
    </location>
</feature>
<keyword evidence="1" id="KW-0175">Coiled coil</keyword>
<feature type="region of interest" description="Disordered" evidence="2">
    <location>
        <begin position="1"/>
        <end position="46"/>
    </location>
</feature>
<keyword evidence="4" id="KW-1185">Reference proteome</keyword>
<feature type="compositionally biased region" description="Low complexity" evidence="2">
    <location>
        <begin position="236"/>
        <end position="245"/>
    </location>
</feature>
<feature type="compositionally biased region" description="Low complexity" evidence="2">
    <location>
        <begin position="21"/>
        <end position="46"/>
    </location>
</feature>
<dbReference type="EMBL" id="JAAAUQ010000028">
    <property type="protein sequence ID" value="KAF9156337.1"/>
    <property type="molecule type" value="Genomic_DNA"/>
</dbReference>
<feature type="compositionally biased region" description="Low complexity" evidence="2">
    <location>
        <begin position="77"/>
        <end position="93"/>
    </location>
</feature>
<feature type="region of interest" description="Disordered" evidence="2">
    <location>
        <begin position="169"/>
        <end position="400"/>
    </location>
</feature>
<feature type="compositionally biased region" description="Low complexity" evidence="2">
    <location>
        <begin position="279"/>
        <end position="317"/>
    </location>
</feature>
<feature type="compositionally biased region" description="Low complexity" evidence="2">
    <location>
        <begin position="448"/>
        <end position="463"/>
    </location>
</feature>
<evidence type="ECO:0000313" key="3">
    <source>
        <dbReference type="EMBL" id="KAF9156337.1"/>
    </source>
</evidence>
<comment type="caution">
    <text evidence="3">The sequence shown here is derived from an EMBL/GenBank/DDBJ whole genome shotgun (WGS) entry which is preliminary data.</text>
</comment>
<feature type="coiled-coil region" evidence="1">
    <location>
        <begin position="136"/>
        <end position="163"/>
    </location>
</feature>
<evidence type="ECO:0000256" key="2">
    <source>
        <dbReference type="SAM" id="MobiDB-lite"/>
    </source>
</evidence>
<organism evidence="3 4">
    <name type="scientific">Linnemannia schmuckeri</name>
    <dbReference type="NCBI Taxonomy" id="64567"/>
    <lineage>
        <taxon>Eukaryota</taxon>
        <taxon>Fungi</taxon>
        <taxon>Fungi incertae sedis</taxon>
        <taxon>Mucoromycota</taxon>
        <taxon>Mortierellomycotina</taxon>
        <taxon>Mortierellomycetes</taxon>
        <taxon>Mortierellales</taxon>
        <taxon>Mortierellaceae</taxon>
        <taxon>Linnemannia</taxon>
    </lineage>
</organism>
<feature type="compositionally biased region" description="Low complexity" evidence="2">
    <location>
        <begin position="330"/>
        <end position="344"/>
    </location>
</feature>
<feature type="compositionally biased region" description="Low complexity" evidence="2">
    <location>
        <begin position="183"/>
        <end position="197"/>
    </location>
</feature>
<evidence type="ECO:0000313" key="4">
    <source>
        <dbReference type="Proteomes" id="UP000748756"/>
    </source>
</evidence>
<proteinExistence type="predicted"/>
<gene>
    <name evidence="3" type="ORF">BG015_005990</name>
</gene>
<feature type="compositionally biased region" description="Basic and acidic residues" evidence="2">
    <location>
        <begin position="604"/>
        <end position="623"/>
    </location>
</feature>
<feature type="compositionally biased region" description="Low complexity" evidence="2">
    <location>
        <begin position="100"/>
        <end position="113"/>
    </location>
</feature>
<feature type="compositionally biased region" description="Low complexity" evidence="2">
    <location>
        <begin position="537"/>
        <end position="562"/>
    </location>
</feature>
<feature type="region of interest" description="Disordered" evidence="2">
    <location>
        <begin position="415"/>
        <end position="637"/>
    </location>
</feature>
<dbReference type="OrthoDB" id="2432455at2759"/>